<dbReference type="InterPro" id="IPR001471">
    <property type="entry name" value="AP2/ERF_dom"/>
</dbReference>
<sequence>MEDKEGGGEIRYRGVRRRPWGKFAAEIRDSARQGARVWLGTFNTAEEAARAYDRAAYAMRGTLAVLNFPEEYPPQNQRGPPRPPPSSSSASSSSQSEHGKQVIEFECLDDKLLEDLLESGEKKERK</sequence>
<keyword evidence="4" id="KW-0804">Transcription</keyword>
<dbReference type="EMBL" id="QPKB01000003">
    <property type="protein sequence ID" value="RWR79403.1"/>
    <property type="molecule type" value="Genomic_DNA"/>
</dbReference>
<evidence type="ECO:0000256" key="5">
    <source>
        <dbReference type="ARBA" id="ARBA00023242"/>
    </source>
</evidence>
<keyword evidence="5" id="KW-0539">Nucleus</keyword>
<proteinExistence type="predicted"/>
<dbReference type="Pfam" id="PF00847">
    <property type="entry name" value="AP2"/>
    <property type="match status" value="1"/>
</dbReference>
<dbReference type="GO" id="GO:0003677">
    <property type="term" value="F:DNA binding"/>
    <property type="evidence" value="ECO:0007669"/>
    <property type="project" value="UniProtKB-KW"/>
</dbReference>
<comment type="subcellular location">
    <subcellularLocation>
        <location evidence="1">Nucleus</location>
    </subcellularLocation>
</comment>
<evidence type="ECO:0000259" key="7">
    <source>
        <dbReference type="PROSITE" id="PS51032"/>
    </source>
</evidence>
<feature type="domain" description="AP2/ERF" evidence="7">
    <location>
        <begin position="11"/>
        <end position="69"/>
    </location>
</feature>
<comment type="caution">
    <text evidence="8">The sequence shown here is derived from an EMBL/GenBank/DDBJ whole genome shotgun (WGS) entry which is preliminary data.</text>
</comment>
<accession>A0A3S3M9B5</accession>
<dbReference type="CDD" id="cd00018">
    <property type="entry name" value="AP2"/>
    <property type="match status" value="1"/>
</dbReference>
<dbReference type="OrthoDB" id="10038011at2759"/>
<dbReference type="AlphaFoldDB" id="A0A3S3M9B5"/>
<dbReference type="InterPro" id="IPR016177">
    <property type="entry name" value="DNA-bd_dom_sf"/>
</dbReference>
<evidence type="ECO:0000256" key="2">
    <source>
        <dbReference type="ARBA" id="ARBA00023015"/>
    </source>
</evidence>
<dbReference type="GO" id="GO:0003700">
    <property type="term" value="F:DNA-binding transcription factor activity"/>
    <property type="evidence" value="ECO:0007669"/>
    <property type="project" value="InterPro"/>
</dbReference>
<gene>
    <name evidence="8" type="ORF">CKAN_00797500</name>
</gene>
<protein>
    <submittedName>
        <fullName evidence="8">Ethylene-responsive transcription factor ERF095</fullName>
    </submittedName>
</protein>
<keyword evidence="3" id="KW-0238">DNA-binding</keyword>
<evidence type="ECO:0000256" key="4">
    <source>
        <dbReference type="ARBA" id="ARBA00023163"/>
    </source>
</evidence>
<dbReference type="InterPro" id="IPR036955">
    <property type="entry name" value="AP2/ERF_dom_sf"/>
</dbReference>
<evidence type="ECO:0000313" key="9">
    <source>
        <dbReference type="Proteomes" id="UP000283530"/>
    </source>
</evidence>
<evidence type="ECO:0000256" key="6">
    <source>
        <dbReference type="SAM" id="MobiDB-lite"/>
    </source>
</evidence>
<dbReference type="InterPro" id="IPR044808">
    <property type="entry name" value="ERF_plant"/>
</dbReference>
<dbReference type="PRINTS" id="PR00367">
    <property type="entry name" value="ETHRSPELEMNT"/>
</dbReference>
<dbReference type="PROSITE" id="PS51032">
    <property type="entry name" value="AP2_ERF"/>
    <property type="match status" value="1"/>
</dbReference>
<reference evidence="8 9" key="1">
    <citation type="journal article" date="2019" name="Nat. Plants">
        <title>Stout camphor tree genome fills gaps in understanding of flowering plant genome evolution.</title>
        <authorList>
            <person name="Chaw S.M."/>
            <person name="Liu Y.C."/>
            <person name="Wu Y.W."/>
            <person name="Wang H.Y."/>
            <person name="Lin C.I."/>
            <person name="Wu C.S."/>
            <person name="Ke H.M."/>
            <person name="Chang L.Y."/>
            <person name="Hsu C.Y."/>
            <person name="Yang H.T."/>
            <person name="Sudianto E."/>
            <person name="Hsu M.H."/>
            <person name="Wu K.P."/>
            <person name="Wang L.N."/>
            <person name="Leebens-Mack J.H."/>
            <person name="Tsai I.J."/>
        </authorList>
    </citation>
    <scope>NUCLEOTIDE SEQUENCE [LARGE SCALE GENOMIC DNA]</scope>
    <source>
        <strain evidence="9">cv. Chaw 1501</strain>
        <tissue evidence="8">Young leaves</tissue>
    </source>
</reference>
<keyword evidence="9" id="KW-1185">Reference proteome</keyword>
<feature type="compositionally biased region" description="Low complexity" evidence="6">
    <location>
        <begin position="87"/>
        <end position="96"/>
    </location>
</feature>
<dbReference type="GO" id="GO:0009873">
    <property type="term" value="P:ethylene-activated signaling pathway"/>
    <property type="evidence" value="ECO:0007669"/>
    <property type="project" value="InterPro"/>
</dbReference>
<evidence type="ECO:0000313" key="8">
    <source>
        <dbReference type="EMBL" id="RWR79403.1"/>
    </source>
</evidence>
<name>A0A3S3M9B5_9MAGN</name>
<dbReference type="SUPFAM" id="SSF54171">
    <property type="entry name" value="DNA-binding domain"/>
    <property type="match status" value="1"/>
</dbReference>
<evidence type="ECO:0000256" key="1">
    <source>
        <dbReference type="ARBA" id="ARBA00004123"/>
    </source>
</evidence>
<dbReference type="SMART" id="SM00380">
    <property type="entry name" value="AP2"/>
    <property type="match status" value="1"/>
</dbReference>
<dbReference type="Gene3D" id="3.30.730.10">
    <property type="entry name" value="AP2/ERF domain"/>
    <property type="match status" value="1"/>
</dbReference>
<dbReference type="Proteomes" id="UP000283530">
    <property type="component" value="Unassembled WGS sequence"/>
</dbReference>
<dbReference type="PANTHER" id="PTHR31190">
    <property type="entry name" value="DNA-BINDING DOMAIN"/>
    <property type="match status" value="1"/>
</dbReference>
<organism evidence="8 9">
    <name type="scientific">Cinnamomum micranthum f. kanehirae</name>
    <dbReference type="NCBI Taxonomy" id="337451"/>
    <lineage>
        <taxon>Eukaryota</taxon>
        <taxon>Viridiplantae</taxon>
        <taxon>Streptophyta</taxon>
        <taxon>Embryophyta</taxon>
        <taxon>Tracheophyta</taxon>
        <taxon>Spermatophyta</taxon>
        <taxon>Magnoliopsida</taxon>
        <taxon>Magnoliidae</taxon>
        <taxon>Laurales</taxon>
        <taxon>Lauraceae</taxon>
        <taxon>Cinnamomum</taxon>
    </lineage>
</organism>
<dbReference type="PANTHER" id="PTHR31190:SF488">
    <property type="entry name" value="ETHYLENE-RESPONSIVE TRANSCRIPTION FACTOR ERF096"/>
    <property type="match status" value="1"/>
</dbReference>
<dbReference type="GO" id="GO:0005634">
    <property type="term" value="C:nucleus"/>
    <property type="evidence" value="ECO:0007669"/>
    <property type="project" value="UniProtKB-SubCell"/>
</dbReference>
<feature type="region of interest" description="Disordered" evidence="6">
    <location>
        <begin position="68"/>
        <end position="101"/>
    </location>
</feature>
<dbReference type="FunFam" id="3.30.730.10:FF:000001">
    <property type="entry name" value="Ethylene-responsive transcription factor 2"/>
    <property type="match status" value="1"/>
</dbReference>
<keyword evidence="2" id="KW-0805">Transcription regulation</keyword>
<evidence type="ECO:0000256" key="3">
    <source>
        <dbReference type="ARBA" id="ARBA00023125"/>
    </source>
</evidence>